<comment type="caution">
    <text evidence="6">The sequence shown here is derived from an EMBL/GenBank/DDBJ whole genome shotgun (WGS) entry which is preliminary data.</text>
</comment>
<evidence type="ECO:0000259" key="5">
    <source>
        <dbReference type="PROSITE" id="PS01124"/>
    </source>
</evidence>
<feature type="domain" description="HTH araC/xylS-type" evidence="5">
    <location>
        <begin position="178"/>
        <end position="277"/>
    </location>
</feature>
<sequence>MSNAYRIFHGGFGRIALLDMDEPLVPHAHSECHVLIKATGQNTYFSVRGRRLPLTDDTAVLVNAWEPHYYDHQAGVSESVILALYIEPRWLAALQTDLSTSARPDFFAQPCIELTPHMRRQADILIGEMLGFGPMPREKMESLLFDLLISIVEKHSDWHHLARLKAGTAGDFYDVRIRRGIGLILESAPGELDLDVIARQCGLSRAHFFSLFKKTTGMTPQMLANMGRMSSAFQWLADNRQGSLGNLAQELGFSEQGHFTRFFRRHIGAAPSQYQRVMDNYSP</sequence>
<keyword evidence="2" id="KW-0238">DNA-binding</keyword>
<dbReference type="InterPro" id="IPR003313">
    <property type="entry name" value="AraC-bd"/>
</dbReference>
<accession>A0A640WBH3</accession>
<dbReference type="InterPro" id="IPR037923">
    <property type="entry name" value="HTH-like"/>
</dbReference>
<evidence type="ECO:0000256" key="4">
    <source>
        <dbReference type="ARBA" id="ARBA00023163"/>
    </source>
</evidence>
<dbReference type="RefSeq" id="WP_149436278.1">
    <property type="nucleotide sequence ID" value="NZ_VTPX01000009.1"/>
</dbReference>
<keyword evidence="3" id="KW-0010">Activator</keyword>
<dbReference type="Gene3D" id="1.10.10.60">
    <property type="entry name" value="Homeodomain-like"/>
    <property type="match status" value="2"/>
</dbReference>
<evidence type="ECO:0000256" key="1">
    <source>
        <dbReference type="ARBA" id="ARBA00023015"/>
    </source>
</evidence>
<dbReference type="Pfam" id="PF12833">
    <property type="entry name" value="HTH_18"/>
    <property type="match status" value="1"/>
</dbReference>
<dbReference type="PRINTS" id="PR00032">
    <property type="entry name" value="HTHARAC"/>
</dbReference>
<dbReference type="EMBL" id="VTPX01000009">
    <property type="protein sequence ID" value="KAA0016867.1"/>
    <property type="molecule type" value="Genomic_DNA"/>
</dbReference>
<protein>
    <submittedName>
        <fullName evidence="6">AraC family transcriptional regulator</fullName>
    </submittedName>
</protein>
<dbReference type="GO" id="GO:0003700">
    <property type="term" value="F:DNA-binding transcription factor activity"/>
    <property type="evidence" value="ECO:0007669"/>
    <property type="project" value="InterPro"/>
</dbReference>
<dbReference type="InterPro" id="IPR009057">
    <property type="entry name" value="Homeodomain-like_sf"/>
</dbReference>
<name>A0A640WBH3_9GAMM</name>
<dbReference type="SUPFAM" id="SSF51215">
    <property type="entry name" value="Regulatory protein AraC"/>
    <property type="match status" value="1"/>
</dbReference>
<dbReference type="Pfam" id="PF02311">
    <property type="entry name" value="AraC_binding"/>
    <property type="match status" value="1"/>
</dbReference>
<dbReference type="SUPFAM" id="SSF46689">
    <property type="entry name" value="Homeodomain-like"/>
    <property type="match status" value="2"/>
</dbReference>
<dbReference type="InterPro" id="IPR020449">
    <property type="entry name" value="Tscrpt_reg_AraC-type_HTH"/>
</dbReference>
<keyword evidence="1" id="KW-0805">Transcription regulation</keyword>
<dbReference type="PANTHER" id="PTHR46796">
    <property type="entry name" value="HTH-TYPE TRANSCRIPTIONAL ACTIVATOR RHAS-RELATED"/>
    <property type="match status" value="1"/>
</dbReference>
<dbReference type="Proteomes" id="UP000466024">
    <property type="component" value="Unassembled WGS sequence"/>
</dbReference>
<dbReference type="InterPro" id="IPR050204">
    <property type="entry name" value="AraC_XylS_family_regulators"/>
</dbReference>
<organism evidence="6 7">
    <name type="scientific">Salinicola corii</name>
    <dbReference type="NCBI Taxonomy" id="2606937"/>
    <lineage>
        <taxon>Bacteria</taxon>
        <taxon>Pseudomonadati</taxon>
        <taxon>Pseudomonadota</taxon>
        <taxon>Gammaproteobacteria</taxon>
        <taxon>Oceanospirillales</taxon>
        <taxon>Halomonadaceae</taxon>
        <taxon>Salinicola</taxon>
    </lineage>
</organism>
<dbReference type="PANTHER" id="PTHR46796:SF2">
    <property type="entry name" value="TRANSCRIPTIONAL REGULATORY PROTEIN"/>
    <property type="match status" value="1"/>
</dbReference>
<evidence type="ECO:0000256" key="3">
    <source>
        <dbReference type="ARBA" id="ARBA00023159"/>
    </source>
</evidence>
<dbReference type="AlphaFoldDB" id="A0A640WBH3"/>
<dbReference type="SMART" id="SM00342">
    <property type="entry name" value="HTH_ARAC"/>
    <property type="match status" value="1"/>
</dbReference>
<gene>
    <name evidence="6" type="ORF">F0A16_15310</name>
</gene>
<reference evidence="6 7" key="1">
    <citation type="submission" date="2019-08" db="EMBL/GenBank/DDBJ databases">
        <title>Bioinformatics analysis of the strain L3 and L5.</title>
        <authorList>
            <person name="Li X."/>
        </authorList>
    </citation>
    <scope>NUCLEOTIDE SEQUENCE [LARGE SCALE GENOMIC DNA]</scope>
    <source>
        <strain evidence="6 7">L3</strain>
    </source>
</reference>
<evidence type="ECO:0000313" key="6">
    <source>
        <dbReference type="EMBL" id="KAA0016867.1"/>
    </source>
</evidence>
<evidence type="ECO:0000256" key="2">
    <source>
        <dbReference type="ARBA" id="ARBA00023125"/>
    </source>
</evidence>
<keyword evidence="7" id="KW-1185">Reference proteome</keyword>
<keyword evidence="4" id="KW-0804">Transcription</keyword>
<proteinExistence type="predicted"/>
<dbReference type="GO" id="GO:0043565">
    <property type="term" value="F:sequence-specific DNA binding"/>
    <property type="evidence" value="ECO:0007669"/>
    <property type="project" value="InterPro"/>
</dbReference>
<dbReference type="InterPro" id="IPR018060">
    <property type="entry name" value="HTH_AraC"/>
</dbReference>
<evidence type="ECO:0000313" key="7">
    <source>
        <dbReference type="Proteomes" id="UP000466024"/>
    </source>
</evidence>
<dbReference type="PROSITE" id="PS01124">
    <property type="entry name" value="HTH_ARAC_FAMILY_2"/>
    <property type="match status" value="1"/>
</dbReference>